<protein>
    <recommendedName>
        <fullName evidence="8">Cytochrome P450</fullName>
    </recommendedName>
</protein>
<dbReference type="GO" id="GO:0008395">
    <property type="term" value="F:steroid hydroxylase activity"/>
    <property type="evidence" value="ECO:0007669"/>
    <property type="project" value="TreeGrafter"/>
</dbReference>
<dbReference type="Gene3D" id="1.10.630.10">
    <property type="entry name" value="Cytochrome P450"/>
    <property type="match status" value="1"/>
</dbReference>
<dbReference type="InParanoid" id="A0A1Y2LI22"/>
<keyword evidence="5" id="KW-0472">Membrane</keyword>
<organism evidence="6 7">
    <name type="scientific">Epicoccum nigrum</name>
    <name type="common">Soil fungus</name>
    <name type="synonym">Epicoccum purpurascens</name>
    <dbReference type="NCBI Taxonomy" id="105696"/>
    <lineage>
        <taxon>Eukaryota</taxon>
        <taxon>Fungi</taxon>
        <taxon>Dikarya</taxon>
        <taxon>Ascomycota</taxon>
        <taxon>Pezizomycotina</taxon>
        <taxon>Dothideomycetes</taxon>
        <taxon>Pleosporomycetidae</taxon>
        <taxon>Pleosporales</taxon>
        <taxon>Pleosporineae</taxon>
        <taxon>Didymellaceae</taxon>
        <taxon>Epicoccum</taxon>
    </lineage>
</organism>
<dbReference type="STRING" id="105696.A0A1Y2LI22"/>
<keyword evidence="3" id="KW-0479">Metal-binding</keyword>
<dbReference type="OMA" id="QIEDFWS"/>
<evidence type="ECO:0000256" key="1">
    <source>
        <dbReference type="ARBA" id="ARBA00010617"/>
    </source>
</evidence>
<evidence type="ECO:0000313" key="7">
    <source>
        <dbReference type="Proteomes" id="UP000193240"/>
    </source>
</evidence>
<evidence type="ECO:0008006" key="8">
    <source>
        <dbReference type="Google" id="ProtNLM"/>
    </source>
</evidence>
<dbReference type="InterPro" id="IPR036396">
    <property type="entry name" value="Cyt_P450_sf"/>
</dbReference>
<evidence type="ECO:0000256" key="5">
    <source>
        <dbReference type="SAM" id="Phobius"/>
    </source>
</evidence>
<dbReference type="SUPFAM" id="SSF48264">
    <property type="entry name" value="Cytochrome P450"/>
    <property type="match status" value="1"/>
</dbReference>
<dbReference type="InterPro" id="IPR050529">
    <property type="entry name" value="CYP450_sterol_14alpha_dmase"/>
</dbReference>
<gene>
    <name evidence="6" type="ORF">B5807_12008</name>
</gene>
<dbReference type="GO" id="GO:0016705">
    <property type="term" value="F:oxidoreductase activity, acting on paired donors, with incorporation or reduction of molecular oxygen"/>
    <property type="evidence" value="ECO:0007669"/>
    <property type="project" value="InterPro"/>
</dbReference>
<feature type="transmembrane region" description="Helical" evidence="5">
    <location>
        <begin position="6"/>
        <end position="27"/>
    </location>
</feature>
<evidence type="ECO:0000256" key="2">
    <source>
        <dbReference type="ARBA" id="ARBA00022617"/>
    </source>
</evidence>
<dbReference type="AlphaFoldDB" id="A0A1Y2LI22"/>
<dbReference type="Proteomes" id="UP000193240">
    <property type="component" value="Unassembled WGS sequence"/>
</dbReference>
<evidence type="ECO:0000313" key="6">
    <source>
        <dbReference type="EMBL" id="OSS43390.1"/>
    </source>
</evidence>
<comment type="similarity">
    <text evidence="1">Belongs to the cytochrome P450 family.</text>
</comment>
<dbReference type="GO" id="GO:0020037">
    <property type="term" value="F:heme binding"/>
    <property type="evidence" value="ECO:0007669"/>
    <property type="project" value="InterPro"/>
</dbReference>
<proteinExistence type="inferred from homology"/>
<name>A0A1Y2LI22_EPING</name>
<evidence type="ECO:0000256" key="4">
    <source>
        <dbReference type="ARBA" id="ARBA00023004"/>
    </source>
</evidence>
<accession>A0A1Y2LI22</accession>
<keyword evidence="5" id="KW-0812">Transmembrane</keyword>
<keyword evidence="2" id="KW-0349">Heme</keyword>
<reference evidence="6 7" key="1">
    <citation type="journal article" date="2017" name="Genome Announc.">
        <title>Genome sequence of the saprophytic ascomycete Epicoccum nigrum ICMP 19927 strain isolated from New Zealand.</title>
        <authorList>
            <person name="Fokin M."/>
            <person name="Fleetwood D."/>
            <person name="Weir B.S."/>
            <person name="Villas-Boas S.G."/>
        </authorList>
    </citation>
    <scope>NUCLEOTIDE SEQUENCE [LARGE SCALE GENOMIC DNA]</scope>
    <source>
        <strain evidence="6 7">ICMP 19927</strain>
    </source>
</reference>
<dbReference type="PANTHER" id="PTHR24304">
    <property type="entry name" value="CYTOCHROME P450 FAMILY 7"/>
    <property type="match status" value="1"/>
</dbReference>
<keyword evidence="7" id="KW-1185">Reference proteome</keyword>
<dbReference type="GO" id="GO:0005506">
    <property type="term" value="F:iron ion binding"/>
    <property type="evidence" value="ECO:0007669"/>
    <property type="project" value="InterPro"/>
</dbReference>
<keyword evidence="5" id="KW-1133">Transmembrane helix</keyword>
<keyword evidence="4" id="KW-0408">Iron</keyword>
<evidence type="ECO:0000256" key="3">
    <source>
        <dbReference type="ARBA" id="ARBA00022723"/>
    </source>
</evidence>
<dbReference type="EMBL" id="KZ107867">
    <property type="protein sequence ID" value="OSS43390.1"/>
    <property type="molecule type" value="Genomic_DNA"/>
</dbReference>
<sequence length="506" mass="56801">MGPILFAIVAILISPFLTYYVTSTLFFRTANNKTTSKRPPTVPYLLPGLFSAGGLARSGARKYFAELFKDYGSFSPFKVRAGLQSYVLLRDPIHISRVLDAPEHLTAKGVRAEALDKIFGSSTAAKHFAKDETFLQHDTTLAAATEEYISILSANMHDKMFQFDTWTRIEDLWSFLQLVLLRCTSETLFGPTLLKKYPRMVRDYLKFDAATDGYVHGMPRLMLSDASKPRNLLHAGLKEWSATAYSGTEMAGLETVRNHLRSSHSGDAKEVDSKAMVAEMLHIIHTTNSGLLSSTFWMAVESLRKSHLSRKMTATVRQHFSPITHKYDIAGLSQEPLMGSFQTEVHRLRTATCTVRINETNGFPLDKHWSLRKGDAVAMFSHDLSLNANVWKKAQPESLARPLEEFWAERFLTPNRKSRKVAPEEIFEPGGLGDLVTRLTKLDDYPGHGFIAALRMATIAVLFAEFEVQICDEDQLDAALPPVNELAFGTVKPLEKAAVRIRKRRT</sequence>
<dbReference type="PANTHER" id="PTHR24304:SF2">
    <property type="entry name" value="24-HYDROXYCHOLESTEROL 7-ALPHA-HYDROXYLASE"/>
    <property type="match status" value="1"/>
</dbReference>